<dbReference type="InterPro" id="IPR003660">
    <property type="entry name" value="HAMP_dom"/>
</dbReference>
<evidence type="ECO:0000256" key="3">
    <source>
        <dbReference type="ARBA" id="ARBA00022679"/>
    </source>
</evidence>
<accession>A0A9D1YNR7</accession>
<dbReference type="SMART" id="SM00304">
    <property type="entry name" value="HAMP"/>
    <property type="match status" value="1"/>
</dbReference>
<feature type="domain" description="HAMP" evidence="6">
    <location>
        <begin position="306"/>
        <end position="358"/>
    </location>
</feature>
<protein>
    <submittedName>
        <fullName evidence="7">Sensor histidine kinase</fullName>
    </submittedName>
</protein>
<comment type="subcellular location">
    <subcellularLocation>
        <location evidence="1">Membrane</location>
    </subcellularLocation>
</comment>
<evidence type="ECO:0000259" key="6">
    <source>
        <dbReference type="PROSITE" id="PS50885"/>
    </source>
</evidence>
<name>A0A9D1YNR7_9FIRM</name>
<dbReference type="SUPFAM" id="SSF158472">
    <property type="entry name" value="HAMP domain-like"/>
    <property type="match status" value="1"/>
</dbReference>
<dbReference type="AlphaFoldDB" id="A0A9D1YNR7"/>
<dbReference type="InterPro" id="IPR036890">
    <property type="entry name" value="HATPase_C_sf"/>
</dbReference>
<dbReference type="PANTHER" id="PTHR34220:SF7">
    <property type="entry name" value="SENSOR HISTIDINE KINASE YPDA"/>
    <property type="match status" value="1"/>
</dbReference>
<evidence type="ECO:0000313" key="8">
    <source>
        <dbReference type="Proteomes" id="UP000824007"/>
    </source>
</evidence>
<dbReference type="Gene3D" id="6.10.340.10">
    <property type="match status" value="1"/>
</dbReference>
<evidence type="ECO:0000313" key="7">
    <source>
        <dbReference type="EMBL" id="HIY60061.1"/>
    </source>
</evidence>
<dbReference type="SUPFAM" id="SSF55874">
    <property type="entry name" value="ATPase domain of HSP90 chaperone/DNA topoisomerase II/histidine kinase"/>
    <property type="match status" value="1"/>
</dbReference>
<keyword evidence="5" id="KW-0472">Membrane</keyword>
<keyword evidence="3" id="KW-0808">Transferase</keyword>
<dbReference type="Pfam" id="PF06580">
    <property type="entry name" value="His_kinase"/>
    <property type="match status" value="1"/>
</dbReference>
<proteinExistence type="predicted"/>
<keyword evidence="5" id="KW-1133">Transmembrane helix</keyword>
<feature type="transmembrane region" description="Helical" evidence="5">
    <location>
        <begin position="18"/>
        <end position="38"/>
    </location>
</feature>
<reference evidence="7" key="2">
    <citation type="submission" date="2021-04" db="EMBL/GenBank/DDBJ databases">
        <authorList>
            <person name="Gilroy R."/>
        </authorList>
    </citation>
    <scope>NUCLEOTIDE SEQUENCE</scope>
    <source>
        <strain evidence="7">ChiSxjej3B15-24422</strain>
    </source>
</reference>
<keyword evidence="5" id="KW-0812">Transmembrane</keyword>
<keyword evidence="4 7" id="KW-0418">Kinase</keyword>
<evidence type="ECO:0000256" key="2">
    <source>
        <dbReference type="ARBA" id="ARBA00022553"/>
    </source>
</evidence>
<dbReference type="Gene3D" id="3.30.565.10">
    <property type="entry name" value="Histidine kinase-like ATPase, C-terminal domain"/>
    <property type="match status" value="1"/>
</dbReference>
<dbReference type="SMART" id="SM00387">
    <property type="entry name" value="HATPase_c"/>
    <property type="match status" value="1"/>
</dbReference>
<keyword evidence="2" id="KW-0597">Phosphoprotein</keyword>
<comment type="caution">
    <text evidence="7">The sequence shown here is derived from an EMBL/GenBank/DDBJ whole genome shotgun (WGS) entry which is preliminary data.</text>
</comment>
<dbReference type="Pfam" id="PF00672">
    <property type="entry name" value="HAMP"/>
    <property type="match status" value="1"/>
</dbReference>
<gene>
    <name evidence="7" type="ORF">H9831_05185</name>
</gene>
<dbReference type="EMBL" id="DXDD01000068">
    <property type="protein sequence ID" value="HIY60061.1"/>
    <property type="molecule type" value="Genomic_DNA"/>
</dbReference>
<evidence type="ECO:0000256" key="4">
    <source>
        <dbReference type="ARBA" id="ARBA00022777"/>
    </source>
</evidence>
<feature type="transmembrane region" description="Helical" evidence="5">
    <location>
        <begin position="282"/>
        <end position="303"/>
    </location>
</feature>
<sequence>MKRIRQRLNSVKLRYKLALFYVGFCFLPVMILFLFSFVQMRRIINERETLNLQSYLYQSVATMDGKLEVYDNLSDYIAFDQDLADVFSRTYENAYEQYEQVTEVVDPVLQSLKYFHDKIKTITIYTDNGMVKHDTTVSTVSEVADQEWYQRAQETTRAEWYVEEEERRIFSARRMPTDSGESRGDVLRIEVDYEDLFAPYEQTLTTEYGIFITDGDGNVIYRGERFSEENNGYRLSYQDFIREQEKGKASAYSMISETSSAAGWEIWLYQPKGIAGEAMRPVSVMIVLTALLCVVVAVIAYFVTSSLVSGRIEKLTERMREVEQGNLEVTVESEAKDEIGLLYRGFGKMLRRIRTLIDEVYVGKITQKEAEMRALQAQINPHFLYNTLSLINWKAIEAGEDDISRMTLAMSTFYRTALNRGRNTLRVEDELKNTRAYLEIQSMMHDHDFDYEIITEPEILSCESLNLILQPLAENAITHGIEPKTGERGRIVVRGWMEEGCVWFSVEDNGLGMDADTAQKILSMESRGYGVRNVNERIRLCYGEEYGITVESEVGKGTIMRLHFPAR</sequence>
<dbReference type="GO" id="GO:0016020">
    <property type="term" value="C:membrane"/>
    <property type="evidence" value="ECO:0007669"/>
    <property type="project" value="UniProtKB-SubCell"/>
</dbReference>
<dbReference type="PROSITE" id="PS50885">
    <property type="entry name" value="HAMP"/>
    <property type="match status" value="1"/>
</dbReference>
<dbReference type="PANTHER" id="PTHR34220">
    <property type="entry name" value="SENSOR HISTIDINE KINASE YPDA"/>
    <property type="match status" value="1"/>
</dbReference>
<evidence type="ECO:0000256" key="1">
    <source>
        <dbReference type="ARBA" id="ARBA00004370"/>
    </source>
</evidence>
<dbReference type="Proteomes" id="UP000824007">
    <property type="component" value="Unassembled WGS sequence"/>
</dbReference>
<dbReference type="InterPro" id="IPR003594">
    <property type="entry name" value="HATPase_dom"/>
</dbReference>
<organism evidence="7 8">
    <name type="scientific">Candidatus Eisenbergiella pullistercoris</name>
    <dbReference type="NCBI Taxonomy" id="2838555"/>
    <lineage>
        <taxon>Bacteria</taxon>
        <taxon>Bacillati</taxon>
        <taxon>Bacillota</taxon>
        <taxon>Clostridia</taxon>
        <taxon>Lachnospirales</taxon>
        <taxon>Lachnospiraceae</taxon>
        <taxon>Eisenbergiella</taxon>
    </lineage>
</organism>
<evidence type="ECO:0000256" key="5">
    <source>
        <dbReference type="SAM" id="Phobius"/>
    </source>
</evidence>
<dbReference type="InterPro" id="IPR010559">
    <property type="entry name" value="Sig_transdc_His_kin_internal"/>
</dbReference>
<reference evidence="7" key="1">
    <citation type="journal article" date="2021" name="PeerJ">
        <title>Extensive microbial diversity within the chicken gut microbiome revealed by metagenomics and culture.</title>
        <authorList>
            <person name="Gilroy R."/>
            <person name="Ravi A."/>
            <person name="Getino M."/>
            <person name="Pursley I."/>
            <person name="Horton D.L."/>
            <person name="Alikhan N.F."/>
            <person name="Baker D."/>
            <person name="Gharbi K."/>
            <person name="Hall N."/>
            <person name="Watson M."/>
            <person name="Adriaenssens E.M."/>
            <person name="Foster-Nyarko E."/>
            <person name="Jarju S."/>
            <person name="Secka A."/>
            <person name="Antonio M."/>
            <person name="Oren A."/>
            <person name="Chaudhuri R.R."/>
            <person name="La Ragione R."/>
            <person name="Hildebrand F."/>
            <person name="Pallen M.J."/>
        </authorList>
    </citation>
    <scope>NUCLEOTIDE SEQUENCE</scope>
    <source>
        <strain evidence="7">ChiSxjej3B15-24422</strain>
    </source>
</reference>
<dbReference type="Pfam" id="PF02518">
    <property type="entry name" value="HATPase_c"/>
    <property type="match status" value="1"/>
</dbReference>
<dbReference type="CDD" id="cd06225">
    <property type="entry name" value="HAMP"/>
    <property type="match status" value="1"/>
</dbReference>
<dbReference type="GO" id="GO:0000155">
    <property type="term" value="F:phosphorelay sensor kinase activity"/>
    <property type="evidence" value="ECO:0007669"/>
    <property type="project" value="InterPro"/>
</dbReference>
<dbReference type="InterPro" id="IPR050640">
    <property type="entry name" value="Bact_2-comp_sensor_kinase"/>
</dbReference>